<gene>
    <name evidence="6" type="ORF">WA026_013826</name>
</gene>
<evidence type="ECO:0000256" key="2">
    <source>
        <dbReference type="ARBA" id="ARBA00014294"/>
    </source>
</evidence>
<protein>
    <recommendedName>
        <fullName evidence="2">Peroxisomal biogenesis factor 3</fullName>
    </recommendedName>
    <alternativeName>
        <fullName evidence="5">Peroxisomal assembly protein PEX3</fullName>
    </alternativeName>
</protein>
<dbReference type="EMBL" id="JARQZJ010000097">
    <property type="protein sequence ID" value="KAK9885951.1"/>
    <property type="molecule type" value="Genomic_DNA"/>
</dbReference>
<dbReference type="PANTHER" id="PTHR28080:SF1">
    <property type="entry name" value="PEROXISOMAL BIOGENESIS FACTOR 3"/>
    <property type="match status" value="1"/>
</dbReference>
<evidence type="ECO:0000256" key="5">
    <source>
        <dbReference type="ARBA" id="ARBA00029630"/>
    </source>
</evidence>
<evidence type="ECO:0000256" key="1">
    <source>
        <dbReference type="ARBA" id="ARBA00011494"/>
    </source>
</evidence>
<comment type="subunit">
    <text evidence="1">Interacts with PEX19.</text>
</comment>
<proteinExistence type="predicted"/>
<keyword evidence="7" id="KW-1185">Reference proteome</keyword>
<evidence type="ECO:0000313" key="7">
    <source>
        <dbReference type="Proteomes" id="UP001431783"/>
    </source>
</evidence>
<dbReference type="GO" id="GO:0030674">
    <property type="term" value="F:protein-macromolecule adaptor activity"/>
    <property type="evidence" value="ECO:0007669"/>
    <property type="project" value="TreeGrafter"/>
</dbReference>
<dbReference type="GO" id="GO:0045046">
    <property type="term" value="P:protein import into peroxisome membrane"/>
    <property type="evidence" value="ECO:0007669"/>
    <property type="project" value="TreeGrafter"/>
</dbReference>
<evidence type="ECO:0000313" key="6">
    <source>
        <dbReference type="EMBL" id="KAK9885951.1"/>
    </source>
</evidence>
<keyword evidence="3" id="KW-0962">Peroxisome biogenesis</keyword>
<dbReference type="GO" id="GO:0005778">
    <property type="term" value="C:peroxisomal membrane"/>
    <property type="evidence" value="ECO:0007669"/>
    <property type="project" value="InterPro"/>
</dbReference>
<dbReference type="PANTHER" id="PTHR28080">
    <property type="entry name" value="PEROXISOMAL BIOGENESIS FACTOR 3"/>
    <property type="match status" value="1"/>
</dbReference>
<comment type="function">
    <text evidence="4">Involved in peroxisome biosynthesis and integrity. Assembles membrane vesicles before the matrix proteins are translocated. As a docking factor for PEX19, is necessary for the import of peroxisomal membrane proteins in the peroxisomes.</text>
</comment>
<sequence length="278" mass="32421">MPILSKIRDFISRNKNKFFLGGIIITGSVFLTKYAQQKLKDWQEKEMLEFLDRTRKQQHFENISRTWNQTFVTLANSLTDIVSQAFDTDKIISELRSKPHNKMSSWENLKCKNVVDLIDLKKQMRLCDIDALFWSLETAICDSEDNPLDNLNSYINWRLNDNGTNEDIYHDLIRDSQDLLETDEVKSLTSQCVNRGFIQLANQLSDFYMEQSTTGSKDLVYSNQEDFDHFKIKKPLAKLLPIINGLLSKNSFPEKLKQQLITYDKPQIFAANIFESLL</sequence>
<name>A0AAW1UYM1_9CUCU</name>
<dbReference type="AlphaFoldDB" id="A0AAW1UYM1"/>
<reference evidence="6 7" key="1">
    <citation type="submission" date="2023-03" db="EMBL/GenBank/DDBJ databases">
        <title>Genome insight into feeding habits of ladybird beetles.</title>
        <authorList>
            <person name="Li H.-S."/>
            <person name="Huang Y.-H."/>
            <person name="Pang H."/>
        </authorList>
    </citation>
    <scope>NUCLEOTIDE SEQUENCE [LARGE SCALE GENOMIC DNA]</scope>
    <source>
        <strain evidence="6">SYSU_2023b</strain>
        <tissue evidence="6">Whole body</tissue>
    </source>
</reference>
<dbReference type="InterPro" id="IPR006966">
    <property type="entry name" value="Peroxin-3"/>
</dbReference>
<comment type="caution">
    <text evidence="6">The sequence shown here is derived from an EMBL/GenBank/DDBJ whole genome shotgun (WGS) entry which is preliminary data.</text>
</comment>
<accession>A0AAW1UYM1</accession>
<dbReference type="Pfam" id="PF04882">
    <property type="entry name" value="Peroxin-3"/>
    <property type="match status" value="1"/>
</dbReference>
<evidence type="ECO:0000256" key="4">
    <source>
        <dbReference type="ARBA" id="ARBA00025338"/>
    </source>
</evidence>
<organism evidence="6 7">
    <name type="scientific">Henosepilachna vigintioctopunctata</name>
    <dbReference type="NCBI Taxonomy" id="420089"/>
    <lineage>
        <taxon>Eukaryota</taxon>
        <taxon>Metazoa</taxon>
        <taxon>Ecdysozoa</taxon>
        <taxon>Arthropoda</taxon>
        <taxon>Hexapoda</taxon>
        <taxon>Insecta</taxon>
        <taxon>Pterygota</taxon>
        <taxon>Neoptera</taxon>
        <taxon>Endopterygota</taxon>
        <taxon>Coleoptera</taxon>
        <taxon>Polyphaga</taxon>
        <taxon>Cucujiformia</taxon>
        <taxon>Coccinelloidea</taxon>
        <taxon>Coccinellidae</taxon>
        <taxon>Epilachninae</taxon>
        <taxon>Epilachnini</taxon>
        <taxon>Henosepilachna</taxon>
    </lineage>
</organism>
<dbReference type="Proteomes" id="UP001431783">
    <property type="component" value="Unassembled WGS sequence"/>
</dbReference>
<evidence type="ECO:0000256" key="3">
    <source>
        <dbReference type="ARBA" id="ARBA00022593"/>
    </source>
</evidence>